<evidence type="ECO:0000313" key="1">
    <source>
        <dbReference type="EMBL" id="AOO82222.1"/>
    </source>
</evidence>
<organism evidence="1 2">
    <name type="scientific">Bosea vaviloviae</name>
    <dbReference type="NCBI Taxonomy" id="1526658"/>
    <lineage>
        <taxon>Bacteria</taxon>
        <taxon>Pseudomonadati</taxon>
        <taxon>Pseudomonadota</taxon>
        <taxon>Alphaproteobacteria</taxon>
        <taxon>Hyphomicrobiales</taxon>
        <taxon>Boseaceae</taxon>
        <taxon>Bosea</taxon>
    </lineage>
</organism>
<dbReference type="OrthoDB" id="9893576at2"/>
<dbReference type="STRING" id="1526658.BHK69_18825"/>
<dbReference type="Proteomes" id="UP000094969">
    <property type="component" value="Chromosome"/>
</dbReference>
<evidence type="ECO:0000313" key="2">
    <source>
        <dbReference type="Proteomes" id="UP000094969"/>
    </source>
</evidence>
<reference evidence="1 2" key="1">
    <citation type="journal article" date="2015" name="Antonie Van Leeuwenhoek">
        <title>Bosea vaviloviae sp. nov., a new species of slow-growing rhizobia isolated from nodules of the relict species Vavilovia formosa (Stev.) Fed.</title>
        <authorList>
            <person name="Safronova V.I."/>
            <person name="Kuznetsova I.G."/>
            <person name="Sazanova A.L."/>
            <person name="Kimeklis A.K."/>
            <person name="Belimov A.A."/>
            <person name="Andronov E.E."/>
            <person name="Pinaev A.G."/>
            <person name="Chizhevskaya E.P."/>
            <person name="Pukhaev A.R."/>
            <person name="Popov K.P."/>
            <person name="Willems A."/>
            <person name="Tikhonovich I.A."/>
        </authorList>
    </citation>
    <scope>NUCLEOTIDE SEQUENCE [LARGE SCALE GENOMIC DNA]</scope>
    <source>
        <strain evidence="1 2">Vaf18</strain>
    </source>
</reference>
<dbReference type="KEGG" id="bvv:BHK69_18825"/>
<sequence>MRLDREPPNDEQADAETEIQCFLQAADELAALWKMEREVIVGALTIIVQKQAELERLKRLVTAPARSRAR</sequence>
<dbReference type="RefSeq" id="WP_069691432.1">
    <property type="nucleotide sequence ID" value="NZ_CP017147.1"/>
</dbReference>
<accession>A0A1D7U4F5</accession>
<proteinExistence type="predicted"/>
<dbReference type="AlphaFoldDB" id="A0A1D7U4F5"/>
<dbReference type="EMBL" id="CP017147">
    <property type="protein sequence ID" value="AOO82222.1"/>
    <property type="molecule type" value="Genomic_DNA"/>
</dbReference>
<name>A0A1D7U4F5_9HYPH</name>
<gene>
    <name evidence="1" type="ORF">BHK69_18825</name>
</gene>
<protein>
    <submittedName>
        <fullName evidence="1">Uncharacterized protein</fullName>
    </submittedName>
</protein>
<keyword evidence="2" id="KW-1185">Reference proteome</keyword>